<evidence type="ECO:0000259" key="5">
    <source>
        <dbReference type="PROSITE" id="PS51007"/>
    </source>
</evidence>
<evidence type="ECO:0000256" key="3">
    <source>
        <dbReference type="ARBA" id="ARBA00023004"/>
    </source>
</evidence>
<comment type="caution">
    <text evidence="6">The sequence shown here is derived from an EMBL/GenBank/DDBJ whole genome shotgun (WGS) entry which is preliminary data.</text>
</comment>
<accession>A0ABQ4NIT1</accession>
<evidence type="ECO:0000256" key="1">
    <source>
        <dbReference type="ARBA" id="ARBA00022617"/>
    </source>
</evidence>
<proteinExistence type="predicted"/>
<keyword evidence="2 4" id="KW-0479">Metal-binding</keyword>
<dbReference type="SUPFAM" id="SSF46626">
    <property type="entry name" value="Cytochrome c"/>
    <property type="match status" value="1"/>
</dbReference>
<evidence type="ECO:0000256" key="2">
    <source>
        <dbReference type="ARBA" id="ARBA00022723"/>
    </source>
</evidence>
<keyword evidence="7" id="KW-1185">Reference proteome</keyword>
<evidence type="ECO:0000313" key="7">
    <source>
        <dbReference type="Proteomes" id="UP000786693"/>
    </source>
</evidence>
<dbReference type="RefSeq" id="WP_220747792.1">
    <property type="nucleotide sequence ID" value="NZ_BPFH01000001.1"/>
</dbReference>
<feature type="domain" description="Cytochrome c" evidence="5">
    <location>
        <begin position="23"/>
        <end position="123"/>
    </location>
</feature>
<keyword evidence="3 4" id="KW-0408">Iron</keyword>
<dbReference type="EMBL" id="BPFH01000001">
    <property type="protein sequence ID" value="GIT94316.1"/>
    <property type="molecule type" value="Genomic_DNA"/>
</dbReference>
<dbReference type="InterPro" id="IPR036909">
    <property type="entry name" value="Cyt_c-like_dom_sf"/>
</dbReference>
<evidence type="ECO:0000313" key="6">
    <source>
        <dbReference type="EMBL" id="GIT94316.1"/>
    </source>
</evidence>
<dbReference type="Proteomes" id="UP000786693">
    <property type="component" value="Unassembled WGS sequence"/>
</dbReference>
<organism evidence="6 7">
    <name type="scientific">Jannaschia pagri</name>
    <dbReference type="NCBI Taxonomy" id="2829797"/>
    <lineage>
        <taxon>Bacteria</taxon>
        <taxon>Pseudomonadati</taxon>
        <taxon>Pseudomonadota</taxon>
        <taxon>Alphaproteobacteria</taxon>
        <taxon>Rhodobacterales</taxon>
        <taxon>Roseobacteraceae</taxon>
        <taxon>Jannaschia</taxon>
    </lineage>
</organism>
<protein>
    <submittedName>
        <fullName evidence="6">Cytochrome c</fullName>
    </submittedName>
</protein>
<dbReference type="InterPro" id="IPR009056">
    <property type="entry name" value="Cyt_c-like_dom"/>
</dbReference>
<dbReference type="PROSITE" id="PS51007">
    <property type="entry name" value="CYTC"/>
    <property type="match status" value="1"/>
</dbReference>
<sequence>MRVSVLFLLLAGCVSYGPSEWDISAERGARLYDRMCASCHGADGTGGLGPDLTQLSARNGGTFPDEFVMGTIDGLDRHGDADAVMPEFGAEGLGETVIIEHDGFGTPVPADLLALTAYVESLQR</sequence>
<reference evidence="6 7" key="1">
    <citation type="submission" date="2021-05" db="EMBL/GenBank/DDBJ databases">
        <title>Bacteria Genome sequencing.</title>
        <authorList>
            <person name="Takabe Y."/>
            <person name="Nakajima Y."/>
            <person name="Suzuki S."/>
            <person name="Shiozaki T."/>
        </authorList>
    </citation>
    <scope>NUCLEOTIDE SEQUENCE [LARGE SCALE GENOMIC DNA]</scope>
    <source>
        <strain evidence="6 7">AI_62</strain>
    </source>
</reference>
<dbReference type="Pfam" id="PF00034">
    <property type="entry name" value="Cytochrom_C"/>
    <property type="match status" value="1"/>
</dbReference>
<keyword evidence="1 4" id="KW-0349">Heme</keyword>
<name>A0ABQ4NIT1_9RHOB</name>
<dbReference type="Gene3D" id="1.10.760.10">
    <property type="entry name" value="Cytochrome c-like domain"/>
    <property type="match status" value="1"/>
</dbReference>
<gene>
    <name evidence="6" type="ORF">JANAI62_09390</name>
</gene>
<evidence type="ECO:0000256" key="4">
    <source>
        <dbReference type="PROSITE-ProRule" id="PRU00433"/>
    </source>
</evidence>